<gene>
    <name evidence="2" type="ORF">QTP81_07325</name>
</gene>
<feature type="transmembrane region" description="Helical" evidence="1">
    <location>
        <begin position="48"/>
        <end position="78"/>
    </location>
</feature>
<evidence type="ECO:0000313" key="2">
    <source>
        <dbReference type="EMBL" id="MDM7860402.1"/>
    </source>
</evidence>
<protein>
    <submittedName>
        <fullName evidence="2">DUF6326 family protein</fullName>
    </submittedName>
</protein>
<accession>A0ABT7SXZ5</accession>
<feature type="transmembrane region" description="Helical" evidence="1">
    <location>
        <begin position="12"/>
        <end position="28"/>
    </location>
</feature>
<name>A0ABT7SXZ5_9ALTE</name>
<dbReference type="Pfam" id="PF19851">
    <property type="entry name" value="DUF6326"/>
    <property type="match status" value="1"/>
</dbReference>
<proteinExistence type="predicted"/>
<dbReference type="EMBL" id="JAUCBP010000007">
    <property type="protein sequence ID" value="MDM7860402.1"/>
    <property type="molecule type" value="Genomic_DNA"/>
</dbReference>
<dbReference type="InterPro" id="IPR046289">
    <property type="entry name" value="DUF6326"/>
</dbReference>
<evidence type="ECO:0000256" key="1">
    <source>
        <dbReference type="SAM" id="Phobius"/>
    </source>
</evidence>
<reference evidence="2 3" key="1">
    <citation type="submission" date="2023-06" db="EMBL/GenBank/DDBJ databases">
        <title>Alteromonas sp. ASW11-36 isolated from intertidal sand.</title>
        <authorList>
            <person name="Li Y."/>
        </authorList>
    </citation>
    <scope>NUCLEOTIDE SEQUENCE [LARGE SCALE GENOMIC DNA]</scope>
    <source>
        <strain evidence="2 3">ASW11-36</strain>
    </source>
</reference>
<organism evidence="2 3">
    <name type="scientific">Alteromonas arenosi</name>
    <dbReference type="NCBI Taxonomy" id="3055817"/>
    <lineage>
        <taxon>Bacteria</taxon>
        <taxon>Pseudomonadati</taxon>
        <taxon>Pseudomonadota</taxon>
        <taxon>Gammaproteobacteria</taxon>
        <taxon>Alteromonadales</taxon>
        <taxon>Alteromonadaceae</taxon>
        <taxon>Alteromonas/Salinimonas group</taxon>
        <taxon>Alteromonas</taxon>
    </lineage>
</organism>
<keyword evidence="3" id="KW-1185">Reference proteome</keyword>
<feature type="transmembrane region" description="Helical" evidence="1">
    <location>
        <begin position="112"/>
        <end position="131"/>
    </location>
</feature>
<keyword evidence="1" id="KW-1133">Transmembrane helix</keyword>
<evidence type="ECO:0000313" key="3">
    <source>
        <dbReference type="Proteomes" id="UP001234343"/>
    </source>
</evidence>
<sequence>MTKLCDFDINIKLKLSAIWGTVMSLYIYCDYFDLYRPGKLESMMDGTALFGGMSQGIVLGLSSILLVTSLMICLSVLLPPKMNRLLNIVVGTIMTVMMALICYADGWYFYKMYAGFETILTALIIWLAWHWPREGSV</sequence>
<dbReference type="RefSeq" id="WP_100644601.1">
    <property type="nucleotide sequence ID" value="NZ_JAUCBP010000007.1"/>
</dbReference>
<feature type="transmembrane region" description="Helical" evidence="1">
    <location>
        <begin position="85"/>
        <end position="106"/>
    </location>
</feature>
<keyword evidence="1" id="KW-0472">Membrane</keyword>
<comment type="caution">
    <text evidence="2">The sequence shown here is derived from an EMBL/GenBank/DDBJ whole genome shotgun (WGS) entry which is preliminary data.</text>
</comment>
<keyword evidence="1" id="KW-0812">Transmembrane</keyword>
<dbReference type="Proteomes" id="UP001234343">
    <property type="component" value="Unassembled WGS sequence"/>
</dbReference>